<feature type="transmembrane region" description="Helical" evidence="9">
    <location>
        <begin position="265"/>
        <end position="286"/>
    </location>
</feature>
<evidence type="ECO:0000313" key="12">
    <source>
        <dbReference type="EMBL" id="BBB89432.1"/>
    </source>
</evidence>
<dbReference type="GO" id="GO:0005524">
    <property type="term" value="F:ATP binding"/>
    <property type="evidence" value="ECO:0007669"/>
    <property type="project" value="UniProtKB-KW"/>
</dbReference>
<dbReference type="GO" id="GO:0140359">
    <property type="term" value="F:ABC-type transporter activity"/>
    <property type="evidence" value="ECO:0007669"/>
    <property type="project" value="InterPro"/>
</dbReference>
<keyword evidence="2" id="KW-0813">Transport</keyword>
<comment type="subcellular location">
    <subcellularLocation>
        <location evidence="1">Cell membrane</location>
        <topology evidence="1">Multi-pass membrane protein</topology>
    </subcellularLocation>
</comment>
<dbReference type="Pfam" id="PF00664">
    <property type="entry name" value="ABC_membrane"/>
    <property type="match status" value="1"/>
</dbReference>
<dbReference type="PROSITE" id="PS00211">
    <property type="entry name" value="ABC_TRANSPORTER_1"/>
    <property type="match status" value="1"/>
</dbReference>
<dbReference type="PROSITE" id="PS50929">
    <property type="entry name" value="ABC_TM1F"/>
    <property type="match status" value="1"/>
</dbReference>
<evidence type="ECO:0000256" key="3">
    <source>
        <dbReference type="ARBA" id="ARBA00022475"/>
    </source>
</evidence>
<feature type="transmembrane region" description="Helical" evidence="9">
    <location>
        <begin position="54"/>
        <end position="72"/>
    </location>
</feature>
<keyword evidence="3" id="KW-1003">Cell membrane</keyword>
<evidence type="ECO:0000256" key="1">
    <source>
        <dbReference type="ARBA" id="ARBA00004651"/>
    </source>
</evidence>
<dbReference type="Gene3D" id="1.20.1560.10">
    <property type="entry name" value="ABC transporter type 1, transmembrane domain"/>
    <property type="match status" value="1"/>
</dbReference>
<dbReference type="FunFam" id="3.40.50.300:FF:000221">
    <property type="entry name" value="Multidrug ABC transporter ATP-binding protein"/>
    <property type="match status" value="1"/>
</dbReference>
<evidence type="ECO:0000256" key="6">
    <source>
        <dbReference type="ARBA" id="ARBA00022840"/>
    </source>
</evidence>
<protein>
    <submittedName>
        <fullName evidence="12">Lipid A export ATP-binding/permease protein MsbA</fullName>
        <ecNumber evidence="12">3.6.3.-</ecNumber>
    </submittedName>
</protein>
<evidence type="ECO:0000256" key="4">
    <source>
        <dbReference type="ARBA" id="ARBA00022692"/>
    </source>
</evidence>
<dbReference type="InterPro" id="IPR003439">
    <property type="entry name" value="ABC_transporter-like_ATP-bd"/>
</dbReference>
<keyword evidence="7 9" id="KW-1133">Transmembrane helix</keyword>
<dbReference type="OrthoDB" id="9771903at2"/>
<organism evidence="12 13">
    <name type="scientific">Methylomusa anaerophila</name>
    <dbReference type="NCBI Taxonomy" id="1930071"/>
    <lineage>
        <taxon>Bacteria</taxon>
        <taxon>Bacillati</taxon>
        <taxon>Bacillota</taxon>
        <taxon>Negativicutes</taxon>
        <taxon>Selenomonadales</taxon>
        <taxon>Sporomusaceae</taxon>
        <taxon>Methylomusa</taxon>
    </lineage>
</organism>
<dbReference type="PANTHER" id="PTHR24221:SF646">
    <property type="entry name" value="HAEMOLYSIN SECRETION ATP-BINDING PROTEIN"/>
    <property type="match status" value="1"/>
</dbReference>
<keyword evidence="13" id="KW-1185">Reference proteome</keyword>
<evidence type="ECO:0000256" key="9">
    <source>
        <dbReference type="SAM" id="Phobius"/>
    </source>
</evidence>
<keyword evidence="5" id="KW-0547">Nucleotide-binding</keyword>
<dbReference type="KEGG" id="mana:MAMMFC1_00065"/>
<keyword evidence="6 12" id="KW-0067">ATP-binding</keyword>
<dbReference type="GO" id="GO:0034040">
    <property type="term" value="F:ATPase-coupled lipid transmembrane transporter activity"/>
    <property type="evidence" value="ECO:0007669"/>
    <property type="project" value="TreeGrafter"/>
</dbReference>
<dbReference type="SUPFAM" id="SSF52540">
    <property type="entry name" value="P-loop containing nucleoside triphosphate hydrolases"/>
    <property type="match status" value="1"/>
</dbReference>
<feature type="transmembrane region" description="Helical" evidence="9">
    <location>
        <begin position="158"/>
        <end position="185"/>
    </location>
</feature>
<dbReference type="InterPro" id="IPR017871">
    <property type="entry name" value="ABC_transporter-like_CS"/>
</dbReference>
<dbReference type="InterPro" id="IPR027417">
    <property type="entry name" value="P-loop_NTPase"/>
</dbReference>
<dbReference type="InterPro" id="IPR011527">
    <property type="entry name" value="ABC1_TM_dom"/>
</dbReference>
<dbReference type="Pfam" id="PF00005">
    <property type="entry name" value="ABC_tran"/>
    <property type="match status" value="1"/>
</dbReference>
<dbReference type="GO" id="GO:0005886">
    <property type="term" value="C:plasma membrane"/>
    <property type="evidence" value="ECO:0007669"/>
    <property type="project" value="UniProtKB-SubCell"/>
</dbReference>
<keyword evidence="8 9" id="KW-0472">Membrane</keyword>
<dbReference type="InterPro" id="IPR039421">
    <property type="entry name" value="Type_1_exporter"/>
</dbReference>
<dbReference type="EC" id="3.6.3.-" evidence="12"/>
<proteinExistence type="predicted"/>
<feature type="domain" description="ABC transporter" evidence="10">
    <location>
        <begin position="338"/>
        <end position="573"/>
    </location>
</feature>
<dbReference type="Gene3D" id="3.40.50.300">
    <property type="entry name" value="P-loop containing nucleotide triphosphate hydrolases"/>
    <property type="match status" value="1"/>
</dbReference>
<dbReference type="Proteomes" id="UP000276437">
    <property type="component" value="Chromosome"/>
</dbReference>
<dbReference type="PROSITE" id="PS50893">
    <property type="entry name" value="ABC_TRANSPORTER_2"/>
    <property type="match status" value="1"/>
</dbReference>
<dbReference type="RefSeq" id="WP_126305574.1">
    <property type="nucleotide sequence ID" value="NZ_AP018449.1"/>
</dbReference>
<dbReference type="GO" id="GO:0016887">
    <property type="term" value="F:ATP hydrolysis activity"/>
    <property type="evidence" value="ECO:0007669"/>
    <property type="project" value="InterPro"/>
</dbReference>
<evidence type="ECO:0000256" key="8">
    <source>
        <dbReference type="ARBA" id="ARBA00023136"/>
    </source>
</evidence>
<dbReference type="EMBL" id="AP018449">
    <property type="protein sequence ID" value="BBB89432.1"/>
    <property type="molecule type" value="Genomic_DNA"/>
</dbReference>
<evidence type="ECO:0000313" key="13">
    <source>
        <dbReference type="Proteomes" id="UP000276437"/>
    </source>
</evidence>
<evidence type="ECO:0000256" key="5">
    <source>
        <dbReference type="ARBA" id="ARBA00022741"/>
    </source>
</evidence>
<sequence length="576" mass="62961">MNFYLRMFLLLQGVYRHAAGKTALGLLITAAYVAQAFAVAKSLNLVFLTESLQGLGGLLLFIGGLVVVRGLLHWLDEIYAKKIAFLMKSKLRQRLFLHILHLGPPYQESYRSGGLQSVLTDGVESLEPFLTSYIPQLLVAFIGSGLIAVYIWQLDWLIGLIVLTGILITVSFPLVMGPIVGRILLDYWRSHARLNAQYIDAMQGLPTLKVFNASQRKGVELEGEAWKHYRHSMEGLTITLLDSTVVKWAGAAGAAFAAGMGAWRVAAGILPLAELFVILFLAVECFRPLNDLVMYWHRSFLGLAAGREIFAILDTAVPVDGPPPAAVRKNRPQSLPAIEFKGVSFAYAGGRRPALKNVSLKINPGETVAVVGRSGSGKSTLVNLVLRFFDPQAGAIFLDGRDIREYPLEHLRDQIAVVFQDTYLFYGTVADNLKIAQPDASAAELERAARLAQAHGFIMELPDGYQTHIGERGVRLSGGQKQRLSLARAILKDAPVLVLDEATSNVDGVSEELIQKALEGLTRNRTTIIIAHRLSTIQGADRIVVLDDCEIKEAGAHKELLAAGNIYAQLVKAQHG</sequence>
<keyword evidence="12" id="KW-0378">Hydrolase</keyword>
<accession>A0A348AED4</accession>
<dbReference type="AlphaFoldDB" id="A0A348AED4"/>
<dbReference type="InterPro" id="IPR003593">
    <property type="entry name" value="AAA+_ATPase"/>
</dbReference>
<name>A0A348AED4_9FIRM</name>
<dbReference type="SMART" id="SM00382">
    <property type="entry name" value="AAA"/>
    <property type="match status" value="1"/>
</dbReference>
<reference evidence="12 13" key="1">
    <citation type="journal article" date="2018" name="Int. J. Syst. Evol. Microbiol.">
        <title>Methylomusa anaerophila gen. nov., sp. nov., an anaerobic methanol-utilizing bacterium isolated from a microbial fuel cell.</title>
        <authorList>
            <person name="Amano N."/>
            <person name="Yamamuro A."/>
            <person name="Miyahara M."/>
            <person name="Kouzuma A."/>
            <person name="Abe T."/>
            <person name="Watanabe K."/>
        </authorList>
    </citation>
    <scope>NUCLEOTIDE SEQUENCE [LARGE SCALE GENOMIC DNA]</scope>
    <source>
        <strain evidence="12 13">MMFC1</strain>
    </source>
</reference>
<gene>
    <name evidence="12" type="primary">msbA</name>
    <name evidence="12" type="ORF">MAMMFC1_00065</name>
</gene>
<dbReference type="InterPro" id="IPR036640">
    <property type="entry name" value="ABC1_TM_sf"/>
</dbReference>
<keyword evidence="4 9" id="KW-0812">Transmembrane</keyword>
<feature type="transmembrane region" description="Helical" evidence="9">
    <location>
        <begin position="133"/>
        <end position="152"/>
    </location>
</feature>
<evidence type="ECO:0000256" key="7">
    <source>
        <dbReference type="ARBA" id="ARBA00022989"/>
    </source>
</evidence>
<dbReference type="SUPFAM" id="SSF90123">
    <property type="entry name" value="ABC transporter transmembrane region"/>
    <property type="match status" value="1"/>
</dbReference>
<evidence type="ECO:0000259" key="11">
    <source>
        <dbReference type="PROSITE" id="PS50929"/>
    </source>
</evidence>
<evidence type="ECO:0000256" key="2">
    <source>
        <dbReference type="ARBA" id="ARBA00022448"/>
    </source>
</evidence>
<feature type="domain" description="ABC transmembrane type-1" evidence="11">
    <location>
        <begin position="22"/>
        <end position="297"/>
    </location>
</feature>
<dbReference type="PANTHER" id="PTHR24221">
    <property type="entry name" value="ATP-BINDING CASSETTE SUB-FAMILY B"/>
    <property type="match status" value="1"/>
</dbReference>
<evidence type="ECO:0000259" key="10">
    <source>
        <dbReference type="PROSITE" id="PS50893"/>
    </source>
</evidence>